<dbReference type="InterPro" id="IPR011706">
    <property type="entry name" value="Cu-oxidase_C"/>
</dbReference>
<proteinExistence type="predicted"/>
<reference evidence="8" key="1">
    <citation type="journal article" date="2019" name="Int. J. Syst. Evol. Microbiol.">
        <title>The Global Catalogue of Microorganisms (GCM) 10K type strain sequencing project: providing services to taxonomists for standard genome sequencing and annotation.</title>
        <authorList>
            <consortium name="The Broad Institute Genomics Platform"/>
            <consortium name="The Broad Institute Genome Sequencing Center for Infectious Disease"/>
            <person name="Wu L."/>
            <person name="Ma J."/>
        </authorList>
    </citation>
    <scope>NUCLEOTIDE SEQUENCE [LARGE SCALE GENOMIC DNA]</scope>
    <source>
        <strain evidence="8">JCM 17329</strain>
    </source>
</reference>
<accession>A0ABP7EGW3</accession>
<evidence type="ECO:0000259" key="4">
    <source>
        <dbReference type="Pfam" id="PF00394"/>
    </source>
</evidence>
<dbReference type="EMBL" id="BAABDS010000038">
    <property type="protein sequence ID" value="GAA3717040.1"/>
    <property type="molecule type" value="Genomic_DNA"/>
</dbReference>
<keyword evidence="8" id="KW-1185">Reference proteome</keyword>
<keyword evidence="2" id="KW-0560">Oxidoreductase</keyword>
<dbReference type="Proteomes" id="UP001501479">
    <property type="component" value="Unassembled WGS sequence"/>
</dbReference>
<feature type="domain" description="Plastocyanin-like" evidence="5">
    <location>
        <begin position="471"/>
        <end position="588"/>
    </location>
</feature>
<dbReference type="SUPFAM" id="SSF49503">
    <property type="entry name" value="Cupredoxins"/>
    <property type="match status" value="3"/>
</dbReference>
<evidence type="ECO:0000313" key="7">
    <source>
        <dbReference type="EMBL" id="GAA3717040.1"/>
    </source>
</evidence>
<dbReference type="PROSITE" id="PS00079">
    <property type="entry name" value="MULTICOPPER_OXIDASE1"/>
    <property type="match status" value="2"/>
</dbReference>
<keyword evidence="1" id="KW-0479">Metal-binding</keyword>
<dbReference type="Pfam" id="PF07732">
    <property type="entry name" value="Cu-oxidase_3"/>
    <property type="match status" value="1"/>
</dbReference>
<comment type="caution">
    <text evidence="7">The sequence shown here is derived from an EMBL/GenBank/DDBJ whole genome shotgun (WGS) entry which is preliminary data.</text>
</comment>
<dbReference type="RefSeq" id="WP_344965240.1">
    <property type="nucleotide sequence ID" value="NZ_BAABDS010000038.1"/>
</dbReference>
<dbReference type="CDD" id="cd13848">
    <property type="entry name" value="CuRO_1_CopA"/>
    <property type="match status" value="1"/>
</dbReference>
<dbReference type="InterPro" id="IPR008972">
    <property type="entry name" value="Cupredoxin"/>
</dbReference>
<dbReference type="CDD" id="cd13896">
    <property type="entry name" value="CuRO_3_CopA"/>
    <property type="match status" value="1"/>
</dbReference>
<dbReference type="Gene3D" id="2.60.40.420">
    <property type="entry name" value="Cupredoxins - blue copper proteins"/>
    <property type="match status" value="3"/>
</dbReference>
<dbReference type="InterPro" id="IPR001117">
    <property type="entry name" value="Cu-oxidase_2nd"/>
</dbReference>
<dbReference type="InterPro" id="IPR006311">
    <property type="entry name" value="TAT_signal"/>
</dbReference>
<dbReference type="PANTHER" id="PTHR11709:SF394">
    <property type="entry name" value="FI03373P-RELATED"/>
    <property type="match status" value="1"/>
</dbReference>
<evidence type="ECO:0000256" key="3">
    <source>
        <dbReference type="ARBA" id="ARBA00023008"/>
    </source>
</evidence>
<dbReference type="InterPro" id="IPR033138">
    <property type="entry name" value="Cu_oxidase_CS"/>
</dbReference>
<evidence type="ECO:0000256" key="1">
    <source>
        <dbReference type="ARBA" id="ARBA00022723"/>
    </source>
</evidence>
<sequence length="589" mass="64664">MTQPKNTLNLPRRRFVQGLAAGGVVLGLAPMLASARSPVPATVTGHVPTLTGTEFDLVIDETPVNFTGKARMATTINGSIPGPTLRMREGDTVTIRVTNRLKEPTSIHWHGIILPFEMDGVPGISFAGIPPGETFTYRYTLEQSGSYWYHSHSGMQELTGMYGALIVDPADADSIKADREHVVVLSDWTDENPMRVFGKLKNQGDYYNFNQPTVADFFRDMASGGVGAALEKRQMWNEMRMSPSDLADLSSETLTYLMNGTTPAGNWTGLFKPGERVRLRFVNGAGNTFYDVRIPGLKLTVVQADGLNVAPVEVDEFRFGPGETYDVLVEPTAEAYTLFAQAMDRTGYARGTLATREGLSAAVPPLDEPQSLTMTDMMGSMDHGAMNGMAGMNHGAMNGMAGMDHSAMAGGLAAASKEVRHARTEYGPSVDMRVDMPRTNLDDPGVGLRNNGRRVLTLADLRTPGGPMDPRPPEREIELHLTGNMERYTWSFDGVEFGGSTPIHLSYGERVRIILHNDTMMTHPMHLHGMWSELESPDGGFLCRRHTIPVQPAQRISFLVTADALGRWAWHCHLMFHMDAGMFRMVVVS</sequence>
<dbReference type="PANTHER" id="PTHR11709">
    <property type="entry name" value="MULTI-COPPER OXIDASE"/>
    <property type="match status" value="1"/>
</dbReference>
<dbReference type="InterPro" id="IPR034282">
    <property type="entry name" value="CuRO_2_CopA"/>
</dbReference>
<evidence type="ECO:0000259" key="6">
    <source>
        <dbReference type="Pfam" id="PF07732"/>
    </source>
</evidence>
<dbReference type="Pfam" id="PF00394">
    <property type="entry name" value="Cu-oxidase"/>
    <property type="match status" value="1"/>
</dbReference>
<evidence type="ECO:0000259" key="5">
    <source>
        <dbReference type="Pfam" id="PF07731"/>
    </source>
</evidence>
<feature type="domain" description="Plastocyanin-like" evidence="6">
    <location>
        <begin position="61"/>
        <end position="170"/>
    </location>
</feature>
<keyword evidence="3" id="KW-0186">Copper</keyword>
<name>A0ABP7EGW3_9GAMM</name>
<dbReference type="InterPro" id="IPR002355">
    <property type="entry name" value="Cu_oxidase_Cu_BS"/>
</dbReference>
<dbReference type="PROSITE" id="PS00080">
    <property type="entry name" value="MULTICOPPER_OXIDASE2"/>
    <property type="match status" value="1"/>
</dbReference>
<evidence type="ECO:0000313" key="8">
    <source>
        <dbReference type="Proteomes" id="UP001501479"/>
    </source>
</evidence>
<dbReference type="Pfam" id="PF07731">
    <property type="entry name" value="Cu-oxidase_2"/>
    <property type="match status" value="1"/>
</dbReference>
<dbReference type="InterPro" id="IPR011707">
    <property type="entry name" value="Cu-oxidase-like_N"/>
</dbReference>
<dbReference type="InterPro" id="IPR006376">
    <property type="entry name" value="Cu-R_CopA"/>
</dbReference>
<dbReference type="InterPro" id="IPR045087">
    <property type="entry name" value="Cu-oxidase_fam"/>
</dbReference>
<evidence type="ECO:0000256" key="2">
    <source>
        <dbReference type="ARBA" id="ARBA00023002"/>
    </source>
</evidence>
<protein>
    <submittedName>
        <fullName evidence="7">Copper resistance system multicopper oxidase</fullName>
    </submittedName>
</protein>
<feature type="domain" description="Plastocyanin-like" evidence="4">
    <location>
        <begin position="180"/>
        <end position="355"/>
    </location>
</feature>
<dbReference type="InterPro" id="IPR034284">
    <property type="entry name" value="CuRO_1_CopA"/>
</dbReference>
<organism evidence="7 8">
    <name type="scientific">Oceanisphaera sediminis</name>
    <dbReference type="NCBI Taxonomy" id="981381"/>
    <lineage>
        <taxon>Bacteria</taxon>
        <taxon>Pseudomonadati</taxon>
        <taxon>Pseudomonadota</taxon>
        <taxon>Gammaproteobacteria</taxon>
        <taxon>Aeromonadales</taxon>
        <taxon>Aeromonadaceae</taxon>
        <taxon>Oceanisphaera</taxon>
    </lineage>
</organism>
<dbReference type="NCBIfam" id="TIGR01480">
    <property type="entry name" value="copper_res_A"/>
    <property type="match status" value="1"/>
</dbReference>
<dbReference type="CDD" id="cd13874">
    <property type="entry name" value="CuRO_2_CopA"/>
    <property type="match status" value="1"/>
</dbReference>
<dbReference type="InterPro" id="IPR034279">
    <property type="entry name" value="CuRO_3_CopA"/>
</dbReference>
<gene>
    <name evidence="7" type="ORF">GCM10022421_26160</name>
</gene>
<dbReference type="PROSITE" id="PS51318">
    <property type="entry name" value="TAT"/>
    <property type="match status" value="1"/>
</dbReference>